<dbReference type="GO" id="GO:0009073">
    <property type="term" value="P:aromatic amino acid family biosynthetic process"/>
    <property type="evidence" value="ECO:0007669"/>
    <property type="project" value="InterPro"/>
</dbReference>
<dbReference type="NCBIfam" id="TIGR01357">
    <property type="entry name" value="aroB"/>
    <property type="match status" value="1"/>
</dbReference>
<reference evidence="14 15" key="1">
    <citation type="submission" date="2019-08" db="EMBL/GenBank/DDBJ databases">
        <title>Antarcticibacterium arcticum sp. nov., a bacterium isolated from marine sediment of the Canadian Beaufort Sea.</title>
        <authorList>
            <person name="Lee Y.M."/>
            <person name="Baek K."/>
            <person name="Lee D.-H."/>
            <person name="Shin S.C."/>
            <person name="Jin Y.K."/>
            <person name="Park Y."/>
        </authorList>
    </citation>
    <scope>NUCLEOTIDE SEQUENCE [LARGE SCALE GENOMIC DNA]</scope>
    <source>
        <strain evidence="14 15">PAMC 28998</strain>
    </source>
</reference>
<dbReference type="InterPro" id="IPR016037">
    <property type="entry name" value="DHQ_synth_AroB"/>
</dbReference>
<comment type="cofactor">
    <cofactor evidence="2">
        <name>Co(2+)</name>
        <dbReference type="ChEBI" id="CHEBI:48828"/>
    </cofactor>
</comment>
<dbReference type="InterPro" id="IPR030960">
    <property type="entry name" value="DHQS/DOIS_N"/>
</dbReference>
<dbReference type="SUPFAM" id="SSF56796">
    <property type="entry name" value="Dehydroquinate synthase-like"/>
    <property type="match status" value="1"/>
</dbReference>
<dbReference type="Gene3D" id="3.40.50.1970">
    <property type="match status" value="1"/>
</dbReference>
<feature type="domain" description="3-dehydroquinate synthase N-terminal" evidence="12">
    <location>
        <begin position="61"/>
        <end position="173"/>
    </location>
</feature>
<evidence type="ECO:0000256" key="9">
    <source>
        <dbReference type="ARBA" id="ARBA00023239"/>
    </source>
</evidence>
<proteinExistence type="predicted"/>
<evidence type="ECO:0000256" key="6">
    <source>
        <dbReference type="ARBA" id="ARBA00022741"/>
    </source>
</evidence>
<dbReference type="PIRSF" id="PIRSF001455">
    <property type="entry name" value="DHQ_synth"/>
    <property type="match status" value="1"/>
</dbReference>
<keyword evidence="15" id="KW-1185">Reference proteome</keyword>
<keyword evidence="10" id="KW-0170">Cobalt</keyword>
<keyword evidence="5" id="KW-0479">Metal-binding</keyword>
<evidence type="ECO:0000256" key="5">
    <source>
        <dbReference type="ARBA" id="ARBA00022723"/>
    </source>
</evidence>
<dbReference type="GO" id="GO:0000166">
    <property type="term" value="F:nucleotide binding"/>
    <property type="evidence" value="ECO:0007669"/>
    <property type="project" value="UniProtKB-KW"/>
</dbReference>
<dbReference type="InterPro" id="IPR056179">
    <property type="entry name" value="DHQS_C"/>
</dbReference>
<feature type="domain" description="3-dehydroquinate synthase C-terminal" evidence="13">
    <location>
        <begin position="175"/>
        <end position="318"/>
    </location>
</feature>
<dbReference type="Proteomes" id="UP000321954">
    <property type="component" value="Chromosome"/>
</dbReference>
<evidence type="ECO:0000256" key="8">
    <source>
        <dbReference type="ARBA" id="ARBA00023027"/>
    </source>
</evidence>
<dbReference type="GO" id="GO:0005737">
    <property type="term" value="C:cytoplasm"/>
    <property type="evidence" value="ECO:0007669"/>
    <property type="project" value="InterPro"/>
</dbReference>
<sequence>MATHAAQAKVFYSEKAYKQLNIFLKKTAPSAIFIIVDSNTQDQCLPLFLPLIETNTEIEIIEMDPGEEYKNIETCSGIWNVLSELGADRKSLVINLGGGVVTDLGGFIASTFKRGIQYINVPTTLLSMVDASVGGKTGVDLGNLKNQIGVISQPEMVLIDPGFLSTLPPEEMRSGLAEILKHGLIAKRAYWEKANDLKKLGLEDLRDLIMESVDIKTHIVTKDPREENLRKTLNFGHTFGHAIESYFLTHPEKNKVLHGEAVAAGMIIALFLSTKITNFPEKELESITQTILEFFPVIEIREEDFSKIIELLKFDKKNSHGNINFVLLEEIGVPIIDCKVPEDMLFESLGFYKNLKTR</sequence>
<keyword evidence="6" id="KW-0547">Nucleotide-binding</keyword>
<protein>
    <recommendedName>
        <fullName evidence="11">3-dehydroquinate synthase</fullName>
        <ecNumber evidence="11">4.2.3.4</ecNumber>
    </recommendedName>
</protein>
<dbReference type="AlphaFoldDB" id="A0A5B8YL66"/>
<evidence type="ECO:0000313" key="14">
    <source>
        <dbReference type="EMBL" id="QED37066.1"/>
    </source>
</evidence>
<dbReference type="EC" id="4.2.3.4" evidence="11"/>
<keyword evidence="7" id="KW-0862">Zinc</keyword>
<dbReference type="Pfam" id="PF01761">
    <property type="entry name" value="DHQ_synthase"/>
    <property type="match status" value="1"/>
</dbReference>
<dbReference type="GO" id="GO:0009423">
    <property type="term" value="P:chorismate biosynthetic process"/>
    <property type="evidence" value="ECO:0007669"/>
    <property type="project" value="UniProtKB-UniRule"/>
</dbReference>
<dbReference type="Gene3D" id="1.20.1090.10">
    <property type="entry name" value="Dehydroquinate synthase-like - alpha domain"/>
    <property type="match status" value="1"/>
</dbReference>
<gene>
    <name evidence="14" type="primary">aroB</name>
    <name evidence="14" type="ORF">FK178_04780</name>
</gene>
<keyword evidence="9 14" id="KW-0456">Lyase</keyword>
<dbReference type="GO" id="GO:0046872">
    <property type="term" value="F:metal ion binding"/>
    <property type="evidence" value="ECO:0007669"/>
    <property type="project" value="UniProtKB-KW"/>
</dbReference>
<comment type="cofactor">
    <cofactor evidence="1">
        <name>NAD(+)</name>
        <dbReference type="ChEBI" id="CHEBI:57540"/>
    </cofactor>
</comment>
<evidence type="ECO:0000256" key="3">
    <source>
        <dbReference type="ARBA" id="ARBA00001947"/>
    </source>
</evidence>
<dbReference type="GO" id="GO:0003856">
    <property type="term" value="F:3-dehydroquinate synthase activity"/>
    <property type="evidence" value="ECO:0007669"/>
    <property type="project" value="UniProtKB-UniRule"/>
</dbReference>
<evidence type="ECO:0000256" key="1">
    <source>
        <dbReference type="ARBA" id="ARBA00001911"/>
    </source>
</evidence>
<name>A0A5B8YL66_9FLAO</name>
<dbReference type="RefSeq" id="WP_146831519.1">
    <property type="nucleotide sequence ID" value="NZ_CP042476.1"/>
</dbReference>
<evidence type="ECO:0000259" key="12">
    <source>
        <dbReference type="Pfam" id="PF01761"/>
    </source>
</evidence>
<dbReference type="KEGG" id="anp:FK178_04780"/>
<dbReference type="InterPro" id="IPR050071">
    <property type="entry name" value="Dehydroquinate_synthase"/>
</dbReference>
<evidence type="ECO:0000256" key="4">
    <source>
        <dbReference type="ARBA" id="ARBA00003485"/>
    </source>
</evidence>
<accession>A0A5B8YL66</accession>
<dbReference type="CDD" id="cd08195">
    <property type="entry name" value="DHQS"/>
    <property type="match status" value="1"/>
</dbReference>
<dbReference type="FunFam" id="3.40.50.1970:FF:000007">
    <property type="entry name" value="Pentafunctional AROM polypeptide"/>
    <property type="match status" value="1"/>
</dbReference>
<evidence type="ECO:0000256" key="10">
    <source>
        <dbReference type="ARBA" id="ARBA00023285"/>
    </source>
</evidence>
<evidence type="ECO:0000256" key="7">
    <source>
        <dbReference type="ARBA" id="ARBA00022833"/>
    </source>
</evidence>
<evidence type="ECO:0000256" key="2">
    <source>
        <dbReference type="ARBA" id="ARBA00001941"/>
    </source>
</evidence>
<dbReference type="EMBL" id="CP042476">
    <property type="protein sequence ID" value="QED37066.1"/>
    <property type="molecule type" value="Genomic_DNA"/>
</dbReference>
<organism evidence="14 15">
    <name type="scientific">Antarcticibacterium arcticum</name>
    <dbReference type="NCBI Taxonomy" id="2585771"/>
    <lineage>
        <taxon>Bacteria</taxon>
        <taxon>Pseudomonadati</taxon>
        <taxon>Bacteroidota</taxon>
        <taxon>Flavobacteriia</taxon>
        <taxon>Flavobacteriales</taxon>
        <taxon>Flavobacteriaceae</taxon>
        <taxon>Antarcticibacterium</taxon>
    </lineage>
</organism>
<comment type="cofactor">
    <cofactor evidence="3">
        <name>Zn(2+)</name>
        <dbReference type="ChEBI" id="CHEBI:29105"/>
    </cofactor>
</comment>
<dbReference type="PANTHER" id="PTHR43622">
    <property type="entry name" value="3-DEHYDROQUINATE SYNTHASE"/>
    <property type="match status" value="1"/>
</dbReference>
<dbReference type="PANTHER" id="PTHR43622:SF1">
    <property type="entry name" value="3-DEHYDROQUINATE SYNTHASE"/>
    <property type="match status" value="1"/>
</dbReference>
<comment type="function">
    <text evidence="4">Catalyzes the conversion of 3-deoxy-D-arabino-heptulosonate 7-phosphate (DAHP) to dehydroquinate (DHQ).</text>
</comment>
<dbReference type="Pfam" id="PF24621">
    <property type="entry name" value="DHQS_C"/>
    <property type="match status" value="1"/>
</dbReference>
<dbReference type="OrthoDB" id="9806583at2"/>
<evidence type="ECO:0000313" key="15">
    <source>
        <dbReference type="Proteomes" id="UP000321954"/>
    </source>
</evidence>
<keyword evidence="8" id="KW-0520">NAD</keyword>
<evidence type="ECO:0000256" key="11">
    <source>
        <dbReference type="NCBIfam" id="TIGR01357"/>
    </source>
</evidence>
<dbReference type="InterPro" id="IPR030963">
    <property type="entry name" value="DHQ_synth_fam"/>
</dbReference>
<evidence type="ECO:0000259" key="13">
    <source>
        <dbReference type="Pfam" id="PF24621"/>
    </source>
</evidence>